<dbReference type="InterPro" id="IPR011032">
    <property type="entry name" value="GroES-like_sf"/>
</dbReference>
<evidence type="ECO:0000313" key="5">
    <source>
        <dbReference type="EMBL" id="MCN9245011.1"/>
    </source>
</evidence>
<dbReference type="CDD" id="cd05195">
    <property type="entry name" value="enoyl_red"/>
    <property type="match status" value="1"/>
</dbReference>
<dbReference type="PROSITE" id="PS52019">
    <property type="entry name" value="PKS_MFAS_DH"/>
    <property type="match status" value="1"/>
</dbReference>
<dbReference type="PROSITE" id="PS01162">
    <property type="entry name" value="QOR_ZETA_CRYSTAL"/>
    <property type="match status" value="1"/>
</dbReference>
<feature type="non-terminal residue" evidence="5">
    <location>
        <position position="1"/>
    </location>
</feature>
<dbReference type="Pfam" id="PF13602">
    <property type="entry name" value="ADH_zinc_N_2"/>
    <property type="match status" value="1"/>
</dbReference>
<dbReference type="InterPro" id="IPR013154">
    <property type="entry name" value="ADH-like_N"/>
</dbReference>
<dbReference type="InterPro" id="IPR036291">
    <property type="entry name" value="NAD(P)-bd_dom_sf"/>
</dbReference>
<dbReference type="Gene3D" id="3.40.50.11460">
    <property type="match status" value="1"/>
</dbReference>
<dbReference type="SMART" id="SM00826">
    <property type="entry name" value="PKS_DH"/>
    <property type="match status" value="1"/>
</dbReference>
<dbReference type="Pfam" id="PF08240">
    <property type="entry name" value="ADH_N"/>
    <property type="match status" value="1"/>
</dbReference>
<evidence type="ECO:0000256" key="2">
    <source>
        <dbReference type="ARBA" id="ARBA00023268"/>
    </source>
</evidence>
<dbReference type="InterPro" id="IPR042104">
    <property type="entry name" value="PKS_dehydratase_sf"/>
</dbReference>
<dbReference type="InterPro" id="IPR049552">
    <property type="entry name" value="PKS_DH_N"/>
</dbReference>
<evidence type="ECO:0000259" key="4">
    <source>
        <dbReference type="PROSITE" id="PS52019"/>
    </source>
</evidence>
<sequence>VDWSTLLPATTAHIDLPTYAFQHERYWPEAAASVAGDISSVGLGAAGHPLLGAAVALADSDGFLFTASLSLRTHPWLADHAVAGTVLLPGTAFVELVFRAGDQVGCDLVEELTLDAPLVLPSRGAVQTQLVVGVGDESGRRTFALYARPDETSADGVDAAPWTRHATGVLAVRADAVEPAAPVAENGVWPPAGAEPVDVSGLYERLLARGYGYGPVFQGVRSVWRRGDEVFAEVTLPTEPVHAEGVRFGLHPALLDAAVQAAGTGGAFAEGTRLPFAWGGLTLHAVGASALRVRITPLGPDTVSLDAADTAGEPVFSAASLTVLPVDPAQLAAAVDPTTESLHLLEWAPLDATVRASSPRSAEGLSGSRVTAVLTGGDGTRTGCSDGEVVDSRNGNGDGAADATGLVRALRATGAAVAEFPGLAALAVAVDRGEIDTPVTVLVPSPGAGAGGGAERVRKAVHGALALMQTWLADDRFAESRLVLVTRHAVAAHSEDAVRATGQAAAWGLGRSAQTENPGRFGLLDLEAGDVSGAALVRAVESGESQLVMRDGELFVPRLVRAADADAGDGFGPLPLPATPFAGWRLEPGADGTLESLTLAPLAADRSDGGEAGAVLGEPEPLGPGQIRIAVRATGLNFRDVLLALGMYPEPALMGTEGAGVVTETGPGVTGLAPGDRVMGMLTGAYAPSVVADSRTVVRMPEGWTFAQAAAVPVVFLTAYYALRDLADLQPGERLLVHSAAGGVGMAAVQLARHWGAEVFGTASTGKWQALRDLGLDEARIASSRTLDFESEFRAATGGPGMDVVLNSLAREFVDASLRLLSDGGRFVEMGKTDVREADKVAADHPGTRYRAFDLGEAGQERIGAMLRDILDLFARGVLQHLPLTTWDVRRARDAFRHVSQARHTGKVV</sequence>
<feature type="non-terminal residue" evidence="5">
    <location>
        <position position="909"/>
    </location>
</feature>
<dbReference type="InterPro" id="IPR049551">
    <property type="entry name" value="PKS_DH_C"/>
</dbReference>
<evidence type="ECO:0000313" key="6">
    <source>
        <dbReference type="Proteomes" id="UP001523219"/>
    </source>
</evidence>
<dbReference type="EMBL" id="JAMWMR010000076">
    <property type="protein sequence ID" value="MCN9245011.1"/>
    <property type="molecule type" value="Genomic_DNA"/>
</dbReference>
<evidence type="ECO:0000256" key="3">
    <source>
        <dbReference type="PROSITE-ProRule" id="PRU01363"/>
    </source>
</evidence>
<feature type="region of interest" description="N-terminal hotdog fold" evidence="3">
    <location>
        <begin position="48"/>
        <end position="177"/>
    </location>
</feature>
<feature type="active site" description="Proton donor; for dehydratase activity" evidence="3">
    <location>
        <position position="256"/>
    </location>
</feature>
<dbReference type="InterPro" id="IPR020843">
    <property type="entry name" value="ER"/>
</dbReference>
<dbReference type="InterPro" id="IPR050091">
    <property type="entry name" value="PKS_NRPS_Biosynth_Enz"/>
</dbReference>
<dbReference type="InterPro" id="IPR020807">
    <property type="entry name" value="PKS_DH"/>
</dbReference>
<dbReference type="Proteomes" id="UP001523219">
    <property type="component" value="Unassembled WGS sequence"/>
</dbReference>
<organism evidence="5 6">
    <name type="scientific">Streptomyces macrolidinus</name>
    <dbReference type="NCBI Taxonomy" id="2952607"/>
    <lineage>
        <taxon>Bacteria</taxon>
        <taxon>Bacillati</taxon>
        <taxon>Actinomycetota</taxon>
        <taxon>Actinomycetes</taxon>
        <taxon>Kitasatosporales</taxon>
        <taxon>Streptomycetaceae</taxon>
        <taxon>Streptomyces</taxon>
    </lineage>
</organism>
<dbReference type="InterPro" id="IPR002364">
    <property type="entry name" value="Quin_OxRdtase/zeta-crystal_CS"/>
</dbReference>
<dbReference type="SUPFAM" id="SSF50129">
    <property type="entry name" value="GroES-like"/>
    <property type="match status" value="1"/>
</dbReference>
<gene>
    <name evidence="5" type="ORF">NGF19_30245</name>
</gene>
<dbReference type="Pfam" id="PF21089">
    <property type="entry name" value="PKS_DH_N"/>
    <property type="match status" value="1"/>
</dbReference>
<feature type="active site" description="Proton acceptor; for dehydratase activity" evidence="3">
    <location>
        <position position="80"/>
    </location>
</feature>
<dbReference type="SMART" id="SM00829">
    <property type="entry name" value="PKS_ER"/>
    <property type="match status" value="1"/>
</dbReference>
<name>A0ABT0ZN40_9ACTN</name>
<accession>A0ABT0ZN40</accession>
<keyword evidence="1" id="KW-0808">Transferase</keyword>
<dbReference type="PANTHER" id="PTHR43775">
    <property type="entry name" value="FATTY ACID SYNTHASE"/>
    <property type="match status" value="1"/>
</dbReference>
<keyword evidence="2" id="KW-0511">Multifunctional enzyme</keyword>
<feature type="domain" description="PKS/mFAS DH" evidence="4">
    <location>
        <begin position="48"/>
        <end position="332"/>
    </location>
</feature>
<dbReference type="Pfam" id="PF14765">
    <property type="entry name" value="PS-DH"/>
    <property type="match status" value="1"/>
</dbReference>
<comment type="caution">
    <text evidence="5">The sequence shown here is derived from an EMBL/GenBank/DDBJ whole genome shotgun (WGS) entry which is preliminary data.</text>
</comment>
<dbReference type="InterPro" id="IPR049900">
    <property type="entry name" value="PKS_mFAS_DH"/>
</dbReference>
<proteinExistence type="predicted"/>
<evidence type="ECO:0000256" key="1">
    <source>
        <dbReference type="ARBA" id="ARBA00022679"/>
    </source>
</evidence>
<protein>
    <submittedName>
        <fullName evidence="5">Polyketide synthase dehydratase domain-containing protein</fullName>
    </submittedName>
</protein>
<dbReference type="PANTHER" id="PTHR43775:SF51">
    <property type="entry name" value="INACTIVE PHENOLPHTHIOCEROL SYNTHESIS POLYKETIDE SYNTHASE TYPE I PKS1-RELATED"/>
    <property type="match status" value="1"/>
</dbReference>
<dbReference type="Gene3D" id="3.30.70.3290">
    <property type="match status" value="1"/>
</dbReference>
<keyword evidence="6" id="KW-1185">Reference proteome</keyword>
<dbReference type="InterPro" id="IPR055123">
    <property type="entry name" value="SpnB-like_Rossmann"/>
</dbReference>
<dbReference type="Gene3D" id="3.10.129.110">
    <property type="entry name" value="Polyketide synthase dehydratase"/>
    <property type="match status" value="1"/>
</dbReference>
<feature type="region of interest" description="C-terminal hotdog fold" evidence="3">
    <location>
        <begin position="194"/>
        <end position="332"/>
    </location>
</feature>
<dbReference type="RefSeq" id="WP_252429112.1">
    <property type="nucleotide sequence ID" value="NZ_JAMWMR010000076.1"/>
</dbReference>
<dbReference type="Gene3D" id="3.90.180.10">
    <property type="entry name" value="Medium-chain alcohol dehydrogenases, catalytic domain"/>
    <property type="match status" value="1"/>
</dbReference>
<reference evidence="5 6" key="1">
    <citation type="submission" date="2022-05" db="EMBL/GenBank/DDBJ databases">
        <title>Streptomyces sp. nov. RY43-2 isolated from soil of a peat swamp forest.</title>
        <authorList>
            <person name="Kanchanasin P."/>
            <person name="Tanasupawat S."/>
            <person name="Phongsopitanun W."/>
        </authorList>
    </citation>
    <scope>NUCLEOTIDE SEQUENCE [LARGE SCALE GENOMIC DNA]</scope>
    <source>
        <strain evidence="5 6">RY43-2</strain>
    </source>
</reference>
<dbReference type="SUPFAM" id="SSF51735">
    <property type="entry name" value="NAD(P)-binding Rossmann-fold domains"/>
    <property type="match status" value="2"/>
</dbReference>
<dbReference type="Pfam" id="PF22953">
    <property type="entry name" value="SpnB_Rossmann"/>
    <property type="match status" value="1"/>
</dbReference>